<evidence type="ECO:0000256" key="2">
    <source>
        <dbReference type="SAM" id="MobiDB-lite"/>
    </source>
</evidence>
<sequence length="592" mass="68329">MDGHRKSKRQRHRSRQQPDEGNQNQKTNTDSESLNQRKRVAAQPKELNTLPAFAFEKCEWYLSWTPEPHPDYNELIARSQNQFSLLTIQEFGLATIPPLSSQLGKLFVNENKLYNLFEHITQLGALAFYNLKIGELLVARNYLKIALETLAECIEKKTFSEDYSESFGYVLGLLALYAAQVEESLSALHGLPFEGLFVEFKWVYTVLKTFHCLSPKAKAGIYGMKQFYWRMIKINSNDVLVVIEKAIKLDPDYFEWRLSRYSVLSMLRKQQALQPECPWRKEKAAVLKSVELAYNHPRSMLAEISYLAEFVQAKLSSSSPKALKKWKGIHYGSCIFQDIPTLVTFIKDKAIRIFHLTPTSVPANATIAEIFTMMLPEEFKDFGFAKTCLDRCIYYNPWSAEANYRMGEYFVNVGRPQAVDHSATYFNIAIIVDESYYPALDALVKVLMRNLVENENVILELVQTHSNSLSTLHLSNLTFLQGLVFFGRKKHFEAIDCFEKAFELHPGSLNFWNLSYLHHLYCWPNDSRITLDQIDSQLGKILVKVRGVRKKEFVQLLITRVTKVIAKEQRGQKQKYKNKVYSDGRLLKGKAN</sequence>
<protein>
    <submittedName>
        <fullName evidence="3">Uncharacterized protein</fullName>
    </submittedName>
</protein>
<gene>
    <name evidence="3" type="ORF">AFUS01_LOCUS43098</name>
</gene>
<evidence type="ECO:0000256" key="1">
    <source>
        <dbReference type="PROSITE-ProRule" id="PRU00339"/>
    </source>
</evidence>
<dbReference type="AlphaFoldDB" id="A0A8J2LK85"/>
<keyword evidence="1" id="KW-0802">TPR repeat</keyword>
<keyword evidence="4" id="KW-1185">Reference proteome</keyword>
<feature type="region of interest" description="Disordered" evidence="2">
    <location>
        <begin position="1"/>
        <end position="37"/>
    </location>
</feature>
<feature type="repeat" description="TPR" evidence="1">
    <location>
        <begin position="475"/>
        <end position="508"/>
    </location>
</feature>
<dbReference type="EMBL" id="CAJVCH010569895">
    <property type="protein sequence ID" value="CAG7833483.1"/>
    <property type="molecule type" value="Genomic_DNA"/>
</dbReference>
<dbReference type="InterPro" id="IPR019734">
    <property type="entry name" value="TPR_rpt"/>
</dbReference>
<comment type="caution">
    <text evidence="3">The sequence shown here is derived from an EMBL/GenBank/DDBJ whole genome shotgun (WGS) entry which is preliminary data.</text>
</comment>
<reference evidence="3" key="1">
    <citation type="submission" date="2021-06" db="EMBL/GenBank/DDBJ databases">
        <authorList>
            <person name="Hodson N. C."/>
            <person name="Mongue J. A."/>
            <person name="Jaron S. K."/>
        </authorList>
    </citation>
    <scope>NUCLEOTIDE SEQUENCE</scope>
</reference>
<dbReference type="PROSITE" id="PS50005">
    <property type="entry name" value="TPR"/>
    <property type="match status" value="1"/>
</dbReference>
<evidence type="ECO:0000313" key="4">
    <source>
        <dbReference type="Proteomes" id="UP000708208"/>
    </source>
</evidence>
<accession>A0A8J2LK85</accession>
<organism evidence="3 4">
    <name type="scientific">Allacma fusca</name>
    <dbReference type="NCBI Taxonomy" id="39272"/>
    <lineage>
        <taxon>Eukaryota</taxon>
        <taxon>Metazoa</taxon>
        <taxon>Ecdysozoa</taxon>
        <taxon>Arthropoda</taxon>
        <taxon>Hexapoda</taxon>
        <taxon>Collembola</taxon>
        <taxon>Symphypleona</taxon>
        <taxon>Sminthuridae</taxon>
        <taxon>Allacma</taxon>
    </lineage>
</organism>
<feature type="compositionally biased region" description="Polar residues" evidence="2">
    <location>
        <begin position="19"/>
        <end position="34"/>
    </location>
</feature>
<evidence type="ECO:0000313" key="3">
    <source>
        <dbReference type="EMBL" id="CAG7833483.1"/>
    </source>
</evidence>
<name>A0A8J2LK85_9HEXA</name>
<dbReference type="Proteomes" id="UP000708208">
    <property type="component" value="Unassembled WGS sequence"/>
</dbReference>
<proteinExistence type="predicted"/>
<feature type="compositionally biased region" description="Basic residues" evidence="2">
    <location>
        <begin position="1"/>
        <end position="15"/>
    </location>
</feature>